<dbReference type="Proteomes" id="UP001225316">
    <property type="component" value="Unassembled WGS sequence"/>
</dbReference>
<reference evidence="2 3" key="1">
    <citation type="submission" date="2023-04" db="EMBL/GenBank/DDBJ databases">
        <title>A novel bacteria isolated from coastal sediment.</title>
        <authorList>
            <person name="Liu X.-J."/>
            <person name="Du Z.-J."/>
        </authorList>
    </citation>
    <scope>NUCLEOTIDE SEQUENCE [LARGE SCALE GENOMIC DNA]</scope>
    <source>
        <strain evidence="2 3">SDUM461003</strain>
    </source>
</reference>
<accession>A0ABU1AZP5</accession>
<name>A0ABU1AZP5_9BACT</name>
<dbReference type="InterPro" id="IPR035396">
    <property type="entry name" value="Bac_rhamnosid6H"/>
</dbReference>
<dbReference type="PANTHER" id="PTHR34987:SF2">
    <property type="entry name" value="B, PUTATIVE (AFU_ORTHOLOGUE AFUA_7G05040)-RELATED"/>
    <property type="match status" value="1"/>
</dbReference>
<dbReference type="Gene3D" id="2.60.120.260">
    <property type="entry name" value="Galactose-binding domain-like"/>
    <property type="match status" value="2"/>
</dbReference>
<evidence type="ECO:0000313" key="3">
    <source>
        <dbReference type="Proteomes" id="UP001225316"/>
    </source>
</evidence>
<sequence>MPDAQKIQLTQFPFPSKSSGTPWGPRTEWPAHWIQAANPRSKSTVTAYRLDFTLEKTSEVEFHVTADQRYWLYLDDMRIGRGSERGTTREWYYESYRVRIPAGAHQLRAIVWHLCASPPWAQVSVEPGFLLAASTPFTEQFSTGIANWQAQELHNVQFLAPVKQVGRDIGCGERIHYTGMRWLDVFSKVHTEAWKSPHLRTAGNNGFLLATSPNDRILHPGRLPSMRAETIQTDCTVCIVDTQIQCINLAQNIKSEAAQWHALLNHSCDATGTCATHNAMGKALRPTSKEQVECGPHETLGNEAQIAVTPITIAPYSTRRILIDLNNYYCAYSQIATQGGAGSSITIGWAERLSTDPQQALAPEDRLQLEGHHFVGVTDRFTLNASDTSLLEPLWWQAGRFVQITISTAEEALTIKQVQFEHTGYPLKNESNFHSDAAWLNAQIPVAYRTLQACAQETYTDCPYWEQLQYIGDTRIQALITYLTDRDVRLIEKGIHSFALTMTGASPFPACSAPSSEIKIIAPFALWWIGMLRDYGRWHGDSAFIRKHLPTAWWIVDHFLLDRNESGLICSPQGWNYVDSTIFPGGEPKGAEPGGVSGILNWQLVLALNELAELSQWLEEPERAEYAKRLSRELATACEATFWNAEYGAIADDSSQSTYSEHSQALALLSGHLSETAHATVSRTLVVSKNLLRAGPYFTHYICEAYRQEAHAEALQARLQEWSKFIDAGFYTFPEEAIVGRSDCHAWSSHPLYHAYSSIAGIRPRGFGFDEVEIRPQLGSLRSLKLSVPWRDTFISLQIQTTNESSYSIEIQLPDTLRGVLLWHGEEKAITAGTTHLRLTTST</sequence>
<keyword evidence="3" id="KW-1185">Reference proteome</keyword>
<dbReference type="Gene3D" id="1.50.10.10">
    <property type="match status" value="1"/>
</dbReference>
<protein>
    <recommendedName>
        <fullName evidence="1">Alpha-L-rhamnosidase six-hairpin glycosidase domain-containing protein</fullName>
    </recommendedName>
</protein>
<dbReference type="RefSeq" id="WP_308952508.1">
    <property type="nucleotide sequence ID" value="NZ_JARXHW010000090.1"/>
</dbReference>
<dbReference type="SUPFAM" id="SSF48208">
    <property type="entry name" value="Six-hairpin glycosidases"/>
    <property type="match status" value="1"/>
</dbReference>
<evidence type="ECO:0000259" key="1">
    <source>
        <dbReference type="Pfam" id="PF17389"/>
    </source>
</evidence>
<proteinExistence type="predicted"/>
<dbReference type="Gene3D" id="2.60.420.10">
    <property type="entry name" value="Maltose phosphorylase, domain 3"/>
    <property type="match status" value="1"/>
</dbReference>
<organism evidence="2 3">
    <name type="scientific">Thalassobacterium maritimum</name>
    <dbReference type="NCBI Taxonomy" id="3041265"/>
    <lineage>
        <taxon>Bacteria</taxon>
        <taxon>Pseudomonadati</taxon>
        <taxon>Verrucomicrobiota</taxon>
        <taxon>Opitutia</taxon>
        <taxon>Puniceicoccales</taxon>
        <taxon>Coraliomargaritaceae</taxon>
        <taxon>Thalassobacterium</taxon>
    </lineage>
</organism>
<gene>
    <name evidence="2" type="ORF">QEH52_18860</name>
</gene>
<feature type="domain" description="Alpha-L-rhamnosidase six-hairpin glycosidase" evidence="1">
    <location>
        <begin position="430"/>
        <end position="756"/>
    </location>
</feature>
<dbReference type="PANTHER" id="PTHR34987">
    <property type="entry name" value="C, PUTATIVE (AFU_ORTHOLOGUE AFUA_3G02880)-RELATED"/>
    <property type="match status" value="1"/>
</dbReference>
<comment type="caution">
    <text evidence="2">The sequence shown here is derived from an EMBL/GenBank/DDBJ whole genome shotgun (WGS) entry which is preliminary data.</text>
</comment>
<evidence type="ECO:0000313" key="2">
    <source>
        <dbReference type="EMBL" id="MDQ8209592.1"/>
    </source>
</evidence>
<dbReference type="Pfam" id="PF17389">
    <property type="entry name" value="Bac_rhamnosid6H"/>
    <property type="match status" value="1"/>
</dbReference>
<dbReference type="InterPro" id="IPR012341">
    <property type="entry name" value="6hp_glycosidase-like_sf"/>
</dbReference>
<dbReference type="EMBL" id="JARXHW010000090">
    <property type="protein sequence ID" value="MDQ8209592.1"/>
    <property type="molecule type" value="Genomic_DNA"/>
</dbReference>
<dbReference type="InterPro" id="IPR008928">
    <property type="entry name" value="6-hairpin_glycosidase_sf"/>
</dbReference>